<dbReference type="AlphaFoldDB" id="V9LHN1"/>
<dbReference type="SUPFAM" id="SSF50156">
    <property type="entry name" value="PDZ domain-like"/>
    <property type="match status" value="1"/>
</dbReference>
<reference evidence="3" key="1">
    <citation type="journal article" date="2014" name="Nature">
        <title>Elephant shark genome provides unique insights into gnathostome evolution.</title>
        <authorList>
            <consortium name="International Elephant Shark Genome Sequencing Consortium"/>
            <person name="Venkatesh B."/>
            <person name="Lee A.P."/>
            <person name="Ravi V."/>
            <person name="Maurya A.K."/>
            <person name="Lian M.M."/>
            <person name="Swann J.B."/>
            <person name="Ohta Y."/>
            <person name="Flajnik M.F."/>
            <person name="Sutoh Y."/>
            <person name="Kasahara M."/>
            <person name="Hoon S."/>
            <person name="Gangu V."/>
            <person name="Roy S.W."/>
            <person name="Irimia M."/>
            <person name="Korzh V."/>
            <person name="Kondrychyn I."/>
            <person name="Lim Z.W."/>
            <person name="Tay B.H."/>
            <person name="Tohari S."/>
            <person name="Kong K.W."/>
            <person name="Ho S."/>
            <person name="Lorente-Galdos B."/>
            <person name="Quilez J."/>
            <person name="Marques-Bonet T."/>
            <person name="Raney B.J."/>
            <person name="Ingham P.W."/>
            <person name="Tay A."/>
            <person name="Hillier L.W."/>
            <person name="Minx P."/>
            <person name="Boehm T."/>
            <person name="Wilson R.K."/>
            <person name="Brenner S."/>
            <person name="Warren W.C."/>
        </authorList>
    </citation>
    <scope>NUCLEOTIDE SEQUENCE</scope>
    <source>
        <tissue evidence="3">Intestine</tissue>
    </source>
</reference>
<dbReference type="InterPro" id="IPR001478">
    <property type="entry name" value="PDZ"/>
</dbReference>
<evidence type="ECO:0000313" key="3">
    <source>
        <dbReference type="EMBL" id="AFP12510.1"/>
    </source>
</evidence>
<dbReference type="PANTHER" id="PTHR10316">
    <property type="entry name" value="MEMBRANE ASSOCIATED GUANYLATE KINASE-RELATED"/>
    <property type="match status" value="1"/>
</dbReference>
<evidence type="ECO:0000259" key="2">
    <source>
        <dbReference type="PROSITE" id="PS50106"/>
    </source>
</evidence>
<feature type="region of interest" description="Disordered" evidence="1">
    <location>
        <begin position="135"/>
        <end position="160"/>
    </location>
</feature>
<accession>V9LHN1</accession>
<feature type="domain" description="PDZ" evidence="2">
    <location>
        <begin position="17"/>
        <end position="100"/>
    </location>
</feature>
<dbReference type="PROSITE" id="PS50106">
    <property type="entry name" value="PDZ"/>
    <property type="match status" value="1"/>
</dbReference>
<feature type="non-terminal residue" evidence="3">
    <location>
        <position position="160"/>
    </location>
</feature>
<keyword evidence="3" id="KW-0418">Kinase</keyword>
<dbReference type="EMBL" id="JW879993">
    <property type="protein sequence ID" value="AFP12510.1"/>
    <property type="molecule type" value="mRNA"/>
</dbReference>
<organism evidence="3">
    <name type="scientific">Callorhinchus milii</name>
    <name type="common">Ghost shark</name>
    <dbReference type="NCBI Taxonomy" id="7868"/>
    <lineage>
        <taxon>Eukaryota</taxon>
        <taxon>Metazoa</taxon>
        <taxon>Chordata</taxon>
        <taxon>Craniata</taxon>
        <taxon>Vertebrata</taxon>
        <taxon>Chondrichthyes</taxon>
        <taxon>Holocephali</taxon>
        <taxon>Chimaeriformes</taxon>
        <taxon>Callorhinchidae</taxon>
        <taxon>Callorhinchus</taxon>
    </lineage>
</organism>
<keyword evidence="3" id="KW-0808">Transferase</keyword>
<protein>
    <submittedName>
        <fullName evidence="3">Membrane associated guanylate kinase, WW and PDZ domain-containing 2</fullName>
    </submittedName>
</protein>
<proteinExistence type="evidence at transcript level"/>
<dbReference type="PANTHER" id="PTHR10316:SF40">
    <property type="entry name" value="LD27118P"/>
    <property type="match status" value="1"/>
</dbReference>
<sequence>MFKKLAKLNHWSGKVRLSVLARNARGGLGVRVLGGAERGQFVYLADVLEKEVRCLRGRLQPGELLLGVNEIPVAGLTLADALDLLKECGDPVRLQTIAPGSQLNKDLRQFLKKSFSKGSPDLELQEIIRENLLHRGGKHRGSTPVPSTAPSECEGPSIRD</sequence>
<name>V9LHN1_CALMI</name>
<dbReference type="Gene3D" id="2.30.42.10">
    <property type="match status" value="1"/>
</dbReference>
<dbReference type="GO" id="GO:0007165">
    <property type="term" value="P:signal transduction"/>
    <property type="evidence" value="ECO:0007669"/>
    <property type="project" value="TreeGrafter"/>
</dbReference>
<evidence type="ECO:0000256" key="1">
    <source>
        <dbReference type="SAM" id="MobiDB-lite"/>
    </source>
</evidence>
<dbReference type="GO" id="GO:0016301">
    <property type="term" value="F:kinase activity"/>
    <property type="evidence" value="ECO:0007669"/>
    <property type="project" value="UniProtKB-KW"/>
</dbReference>
<dbReference type="Pfam" id="PF00595">
    <property type="entry name" value="PDZ"/>
    <property type="match status" value="1"/>
</dbReference>
<dbReference type="SMART" id="SM00228">
    <property type="entry name" value="PDZ"/>
    <property type="match status" value="1"/>
</dbReference>
<dbReference type="GO" id="GO:0005737">
    <property type="term" value="C:cytoplasm"/>
    <property type="evidence" value="ECO:0007669"/>
    <property type="project" value="TreeGrafter"/>
</dbReference>
<dbReference type="InterPro" id="IPR036034">
    <property type="entry name" value="PDZ_sf"/>
</dbReference>